<proteinExistence type="predicted"/>
<evidence type="ECO:0000313" key="2">
    <source>
        <dbReference type="EMBL" id="KAG6945754.1"/>
    </source>
</evidence>
<gene>
    <name evidence="2" type="ORF">JG688_00016399</name>
</gene>
<dbReference type="Proteomes" id="UP000709295">
    <property type="component" value="Unassembled WGS sequence"/>
</dbReference>
<reference evidence="2" key="1">
    <citation type="submission" date="2021-01" db="EMBL/GenBank/DDBJ databases">
        <title>Phytophthora aleatoria, a newly-described species from Pinus radiata is distinct from Phytophthora cactorum isolates based on comparative genomics.</title>
        <authorList>
            <person name="Mcdougal R."/>
            <person name="Panda P."/>
            <person name="Williams N."/>
            <person name="Studholme D.J."/>
        </authorList>
    </citation>
    <scope>NUCLEOTIDE SEQUENCE</scope>
    <source>
        <strain evidence="2">NZFS 4037</strain>
    </source>
</reference>
<sequence>MDQHGKARAQENKGLLRCCRCRRSNEWLHPLSRSGLSSRAQRNLAVLCTCRSTAKFLTQLPAQQRQVLSTAFSHEHHNNKPRRASRTADSTLQDPPKVYQPNVKYQFPLYSNQKRQNQLLMEHTLKRLSGVLDEALSLSKSHKTCPNDVKNYTNDVGHFLHLAIFVTTCGRLPLRRSLPFLIASMPPRITAEEKE</sequence>
<organism evidence="2 3">
    <name type="scientific">Phytophthora aleatoria</name>
    <dbReference type="NCBI Taxonomy" id="2496075"/>
    <lineage>
        <taxon>Eukaryota</taxon>
        <taxon>Sar</taxon>
        <taxon>Stramenopiles</taxon>
        <taxon>Oomycota</taxon>
        <taxon>Peronosporomycetes</taxon>
        <taxon>Peronosporales</taxon>
        <taxon>Peronosporaceae</taxon>
        <taxon>Phytophthora</taxon>
    </lineage>
</organism>
<feature type="region of interest" description="Disordered" evidence="1">
    <location>
        <begin position="72"/>
        <end position="97"/>
    </location>
</feature>
<dbReference type="EMBL" id="JAENGY010002029">
    <property type="protein sequence ID" value="KAG6945754.1"/>
    <property type="molecule type" value="Genomic_DNA"/>
</dbReference>
<evidence type="ECO:0000256" key="1">
    <source>
        <dbReference type="SAM" id="MobiDB-lite"/>
    </source>
</evidence>
<evidence type="ECO:0000313" key="3">
    <source>
        <dbReference type="Proteomes" id="UP000709295"/>
    </source>
</evidence>
<protein>
    <submittedName>
        <fullName evidence="2">Uncharacterized protein</fullName>
    </submittedName>
</protein>
<accession>A0A8J5I4E9</accession>
<dbReference type="AlphaFoldDB" id="A0A8J5I4E9"/>
<name>A0A8J5I4E9_9STRA</name>
<comment type="caution">
    <text evidence="2">The sequence shown here is derived from an EMBL/GenBank/DDBJ whole genome shotgun (WGS) entry which is preliminary data.</text>
</comment>
<keyword evidence="3" id="KW-1185">Reference proteome</keyword>